<dbReference type="PANTHER" id="PTHR35370:SF1">
    <property type="entry name" value="TYPE VI SECRETION SYSTEM COMPONENT TSSF1"/>
    <property type="match status" value="1"/>
</dbReference>
<keyword evidence="2" id="KW-1185">Reference proteome</keyword>
<organism evidence="1 2">
    <name type="scientific">Paraburkholderia dipogonis</name>
    <dbReference type="NCBI Taxonomy" id="1211383"/>
    <lineage>
        <taxon>Bacteria</taxon>
        <taxon>Pseudomonadati</taxon>
        <taxon>Pseudomonadota</taxon>
        <taxon>Betaproteobacteria</taxon>
        <taxon>Burkholderiales</taxon>
        <taxon>Burkholderiaceae</taxon>
        <taxon>Paraburkholderia</taxon>
    </lineage>
</organism>
<evidence type="ECO:0000313" key="2">
    <source>
        <dbReference type="Proteomes" id="UP001629230"/>
    </source>
</evidence>
<dbReference type="Pfam" id="PF05947">
    <property type="entry name" value="T6SS_TssF"/>
    <property type="match status" value="1"/>
</dbReference>
<reference evidence="1 2" key="1">
    <citation type="journal article" date="2024" name="Chem. Sci.">
        <title>Discovery of megapolipeptins by genome mining of a Burkholderiales bacteria collection.</title>
        <authorList>
            <person name="Paulo B.S."/>
            <person name="Recchia M.J.J."/>
            <person name="Lee S."/>
            <person name="Fergusson C.H."/>
            <person name="Romanowski S.B."/>
            <person name="Hernandez A."/>
            <person name="Krull N."/>
            <person name="Liu D.Y."/>
            <person name="Cavanagh H."/>
            <person name="Bos A."/>
            <person name="Gray C.A."/>
            <person name="Murphy B.T."/>
            <person name="Linington R.G."/>
            <person name="Eustaquio A.S."/>
        </authorList>
    </citation>
    <scope>NUCLEOTIDE SEQUENCE [LARGE SCALE GENOMIC DNA]</scope>
    <source>
        <strain evidence="1 2">RL17-350-BIC-A</strain>
    </source>
</reference>
<evidence type="ECO:0000313" key="1">
    <source>
        <dbReference type="EMBL" id="MFM0001119.1"/>
    </source>
</evidence>
<dbReference type="Proteomes" id="UP001629230">
    <property type="component" value="Unassembled WGS sequence"/>
</dbReference>
<dbReference type="InterPro" id="IPR010272">
    <property type="entry name" value="T6SS_TssF"/>
</dbReference>
<dbReference type="RefSeq" id="WP_408176571.1">
    <property type="nucleotide sequence ID" value="NZ_JAQQEZ010000005.1"/>
</dbReference>
<accession>A0ABW9ANG6</accession>
<proteinExistence type="predicted"/>
<dbReference type="PIRSF" id="PIRSF028304">
    <property type="entry name" value="UCP028304"/>
    <property type="match status" value="1"/>
</dbReference>
<comment type="caution">
    <text evidence="1">The sequence shown here is derived from an EMBL/GenBank/DDBJ whole genome shotgun (WGS) entry which is preliminary data.</text>
</comment>
<dbReference type="PANTHER" id="PTHR35370">
    <property type="entry name" value="CYTOPLASMIC PROTEIN-RELATED-RELATED"/>
    <property type="match status" value="1"/>
</dbReference>
<protein>
    <submittedName>
        <fullName evidence="1">Type VI secretion system baseplate subunit TssF</fullName>
    </submittedName>
</protein>
<name>A0ABW9ANG6_9BURK</name>
<sequence>MDPRLLDYYNQELIYMRELAGEFAQAHPKIARRLGMQAGEVADPYVERLIESFCFMAARMQIKLDAEFPRFTGRLLEVIYPNYVAPTPSMAVARLYPSPVEGNLAEGFRVARGTAFKSRVPDGEQTPCQFRSSQDVMLYPLEIVDARLTGIPPDIASLGRYVPPNVQVRGALRLKLRTTNAASMADLRGLDRLPVYLAGDEQVASHLFELIHAAGVATITGVPGQFGTAGRPLSVVSSDAVVHEGLGHDEGLLPLTWSKFHGHNLLHEYFACPSRFYFFTLTGLKEGLRRVNGPEAEIVLLLDQSPDRLASLVDASRFALFCTPVINLFRKHTDQIELSEGDTEFRIVPARLHPLDYEVFAVEKLSGQVTTTSAEREFRPLFQTLNNDEGNYGRYFSTRRERRLISDSARRYGTRTPYIGTEMFVSLVDQHEAPYSEEIRYLSVDAWVTNRDLPNLVPRDGVNDLSVADADAVASTGLIRAPSVPRAPYAEREMAWRLIRQLNFNYLPLDDLDHREGGQGLRDLLRLFLAADDTEHRRQVESLVGVKTRPVARKLPGGGPLVFGRGIECALTVDETGFSGTSPYLFGLILEHYLTRHVSVNSFTQTELHSMQRGRVANWPVRMGTRGIV</sequence>
<gene>
    <name evidence="1" type="primary">tssF</name>
    <name evidence="1" type="ORF">PQR57_08835</name>
</gene>
<dbReference type="EMBL" id="JAQQEZ010000005">
    <property type="protein sequence ID" value="MFM0001119.1"/>
    <property type="molecule type" value="Genomic_DNA"/>
</dbReference>
<dbReference type="NCBIfam" id="TIGR03359">
    <property type="entry name" value="VI_chp_6"/>
    <property type="match status" value="1"/>
</dbReference>